<organism evidence="15 16">
    <name type="scientific">Cohnella soli</name>
    <dbReference type="NCBI Taxonomy" id="425005"/>
    <lineage>
        <taxon>Bacteria</taxon>
        <taxon>Bacillati</taxon>
        <taxon>Bacillota</taxon>
        <taxon>Bacilli</taxon>
        <taxon>Bacillales</taxon>
        <taxon>Paenibacillaceae</taxon>
        <taxon>Cohnella</taxon>
    </lineage>
</organism>
<evidence type="ECO:0000259" key="13">
    <source>
        <dbReference type="PROSITE" id="PS50109"/>
    </source>
</evidence>
<feature type="domain" description="HAMP" evidence="14">
    <location>
        <begin position="607"/>
        <end position="660"/>
    </location>
</feature>
<evidence type="ECO:0000313" key="16">
    <source>
        <dbReference type="Proteomes" id="UP001596113"/>
    </source>
</evidence>
<dbReference type="Proteomes" id="UP001596113">
    <property type="component" value="Unassembled WGS sequence"/>
</dbReference>
<dbReference type="EMBL" id="JBHSMI010000002">
    <property type="protein sequence ID" value="MFC5401230.1"/>
    <property type="molecule type" value="Genomic_DNA"/>
</dbReference>
<feature type="transmembrane region" description="Helical" evidence="12">
    <location>
        <begin position="356"/>
        <end position="378"/>
    </location>
</feature>
<dbReference type="Pfam" id="PF02518">
    <property type="entry name" value="HATPase_c"/>
    <property type="match status" value="1"/>
</dbReference>
<gene>
    <name evidence="15" type="ORF">ACFPOF_00630</name>
</gene>
<dbReference type="Gene3D" id="3.30.565.10">
    <property type="entry name" value="Histidine kinase-like ATPase, C-terminal domain"/>
    <property type="match status" value="1"/>
</dbReference>
<evidence type="ECO:0000256" key="10">
    <source>
        <dbReference type="ARBA" id="ARBA00023012"/>
    </source>
</evidence>
<evidence type="ECO:0000256" key="8">
    <source>
        <dbReference type="ARBA" id="ARBA00022777"/>
    </source>
</evidence>
<keyword evidence="8 15" id="KW-0418">Kinase</keyword>
<dbReference type="Gene3D" id="6.10.340.10">
    <property type="match status" value="1"/>
</dbReference>
<dbReference type="InterPro" id="IPR036890">
    <property type="entry name" value="HATPase_C_sf"/>
</dbReference>
<comment type="catalytic activity">
    <reaction evidence="1">
        <text>ATP + protein L-histidine = ADP + protein N-phospho-L-histidine.</text>
        <dbReference type="EC" id="2.7.13.3"/>
    </reaction>
</comment>
<comment type="subcellular location">
    <subcellularLocation>
        <location evidence="2">Cell membrane</location>
        <topology evidence="2">Multi-pass membrane protein</topology>
    </subcellularLocation>
</comment>
<dbReference type="PROSITE" id="PS50885">
    <property type="entry name" value="HAMP"/>
    <property type="match status" value="1"/>
</dbReference>
<dbReference type="GO" id="GO:0016301">
    <property type="term" value="F:kinase activity"/>
    <property type="evidence" value="ECO:0007669"/>
    <property type="project" value="UniProtKB-KW"/>
</dbReference>
<evidence type="ECO:0000256" key="1">
    <source>
        <dbReference type="ARBA" id="ARBA00000085"/>
    </source>
</evidence>
<dbReference type="InterPro" id="IPR050640">
    <property type="entry name" value="Bact_2-comp_sensor_kinase"/>
</dbReference>
<dbReference type="PROSITE" id="PS50109">
    <property type="entry name" value="HIS_KIN"/>
    <property type="match status" value="1"/>
</dbReference>
<comment type="caution">
    <text evidence="15">The sequence shown here is derived from an EMBL/GenBank/DDBJ whole genome shotgun (WGS) entry which is preliminary data.</text>
</comment>
<dbReference type="InterPro" id="IPR005467">
    <property type="entry name" value="His_kinase_dom"/>
</dbReference>
<evidence type="ECO:0000256" key="2">
    <source>
        <dbReference type="ARBA" id="ARBA00004651"/>
    </source>
</evidence>
<evidence type="ECO:0000256" key="7">
    <source>
        <dbReference type="ARBA" id="ARBA00022741"/>
    </source>
</evidence>
<keyword evidence="16" id="KW-1185">Reference proteome</keyword>
<dbReference type="SUPFAM" id="SSF55874">
    <property type="entry name" value="ATPase domain of HSP90 chaperone/DNA topoisomerase II/histidine kinase"/>
    <property type="match status" value="1"/>
</dbReference>
<dbReference type="InterPro" id="IPR003660">
    <property type="entry name" value="HAMP_dom"/>
</dbReference>
<keyword evidence="9" id="KW-0067">ATP-binding</keyword>
<evidence type="ECO:0000256" key="4">
    <source>
        <dbReference type="ARBA" id="ARBA00022475"/>
    </source>
</evidence>
<evidence type="ECO:0000256" key="5">
    <source>
        <dbReference type="ARBA" id="ARBA00022553"/>
    </source>
</evidence>
<dbReference type="Pfam" id="PF00672">
    <property type="entry name" value="HAMP"/>
    <property type="match status" value="1"/>
</dbReference>
<protein>
    <recommendedName>
        <fullName evidence="3">histidine kinase</fullName>
        <ecNumber evidence="3">2.7.13.3</ecNumber>
    </recommendedName>
</protein>
<keyword evidence="12" id="KW-1133">Transmembrane helix</keyword>
<dbReference type="Pfam" id="PF06580">
    <property type="entry name" value="His_kinase"/>
    <property type="match status" value="1"/>
</dbReference>
<sequence length="902" mass="101395">MNWTHRKRIVVSAVGLSLCAQLLLLTMGIIGAGKIDRGIEEASQEKLLDAVSVNVTTFLSQMNAMLSYLQSNELGDYVQSYLGFEDPAVKAQKTGKVNTILDQIRLSEDLIDSIYILGNFPFQENIVLHAEGERPQGEYIPNIADLGTSGLLPALQYYHHRPVVFSPGELTGSITASSAMNPEEKAGVRKFAESLEGHIVLTSGVLDVRPKSFIVVMVMKPHLLRYLVHEDSFTSFKLLDGNKKVLDQTQSLSGNDLVHYARAINPSGIQLEMSVRKDAYLVENKEAFIKKYILFFVLASVGTFIVTTVYSHYLILPFRKLSHRMKKQHLLLPLQFLPNDKVNNGILPSLSLRKKLFVLFFLSVGAPAISSGIAYYQYIHHFAELQMKSYVKQLTEQTSLNVHRQTVIYEDLINKLTVNQTFAGLLASPIPVNSNSKQLPDISFLQYPGINDISYFVLYNLLGTPMYSNQGSEFFNPYSLENAARKKLEQSENAIWVSNMKDLYNQPTLSMIKRVIDTADPGAKPIGIIQIVLNQSAFQSILPQSSGLYLEIDPKGGVVLRNDATNRLTGVIKQISSDLTKELFDRYLIVVFSSIAIAMLLILGLTRWLIRSIEHLKTAMELPVSDGRMQRRVVAKGSDEISDLVDSFNGMLDQINRLMDENMRIAEENSQSRMNQQMLLSLKTQAELKMLQLQINPHFLYNTLQSIGMRSKQSGDEVVGVMIYALADLFHYSISRDGNFVSLTEEIQHTRNYIAIQAFRFKDKFTVEWKISEEALSSRVLKFILQPLVENAISHGVLHSIREGKIVIEASADEQYVTLSVTDNGVGIDPQRLLSLKEQWHLDVSEELGKPHSVIGGKGGGLGLNNVYFRLLFIYHGQARMDIDSELFEGTRVRLFIPRSSE</sequence>
<reference evidence="16" key="1">
    <citation type="journal article" date="2019" name="Int. J. Syst. Evol. Microbiol.">
        <title>The Global Catalogue of Microorganisms (GCM) 10K type strain sequencing project: providing services to taxonomists for standard genome sequencing and annotation.</title>
        <authorList>
            <consortium name="The Broad Institute Genomics Platform"/>
            <consortium name="The Broad Institute Genome Sequencing Center for Infectious Disease"/>
            <person name="Wu L."/>
            <person name="Ma J."/>
        </authorList>
    </citation>
    <scope>NUCLEOTIDE SEQUENCE [LARGE SCALE GENOMIC DNA]</scope>
    <source>
        <strain evidence="16">CGMCC 1.18575</strain>
    </source>
</reference>
<accession>A0ABW0HJ42</accession>
<keyword evidence="5" id="KW-0597">Phosphoprotein</keyword>
<evidence type="ECO:0000256" key="12">
    <source>
        <dbReference type="SAM" id="Phobius"/>
    </source>
</evidence>
<keyword evidence="12" id="KW-0812">Transmembrane</keyword>
<evidence type="ECO:0000256" key="9">
    <source>
        <dbReference type="ARBA" id="ARBA00022840"/>
    </source>
</evidence>
<dbReference type="CDD" id="cd06225">
    <property type="entry name" value="HAMP"/>
    <property type="match status" value="1"/>
</dbReference>
<evidence type="ECO:0000259" key="14">
    <source>
        <dbReference type="PROSITE" id="PS50885"/>
    </source>
</evidence>
<evidence type="ECO:0000313" key="15">
    <source>
        <dbReference type="EMBL" id="MFC5401230.1"/>
    </source>
</evidence>
<feature type="domain" description="Histidine kinase" evidence="13">
    <location>
        <begin position="781"/>
        <end position="901"/>
    </location>
</feature>
<keyword evidence="11 12" id="KW-0472">Membrane</keyword>
<dbReference type="RefSeq" id="WP_378128591.1">
    <property type="nucleotide sequence ID" value="NZ_JBHSMI010000002.1"/>
</dbReference>
<name>A0ABW0HJ42_9BACL</name>
<dbReference type="SMART" id="SM00304">
    <property type="entry name" value="HAMP"/>
    <property type="match status" value="1"/>
</dbReference>
<keyword evidence="4" id="KW-1003">Cell membrane</keyword>
<keyword evidence="7" id="KW-0547">Nucleotide-binding</keyword>
<dbReference type="InterPro" id="IPR010559">
    <property type="entry name" value="Sig_transdc_His_kin_internal"/>
</dbReference>
<feature type="transmembrane region" description="Helical" evidence="12">
    <location>
        <begin position="587"/>
        <end position="610"/>
    </location>
</feature>
<feature type="transmembrane region" description="Helical" evidence="12">
    <location>
        <begin position="292"/>
        <end position="316"/>
    </location>
</feature>
<dbReference type="PANTHER" id="PTHR34220:SF7">
    <property type="entry name" value="SENSOR HISTIDINE KINASE YPDA"/>
    <property type="match status" value="1"/>
</dbReference>
<evidence type="ECO:0000256" key="6">
    <source>
        <dbReference type="ARBA" id="ARBA00022679"/>
    </source>
</evidence>
<dbReference type="PANTHER" id="PTHR34220">
    <property type="entry name" value="SENSOR HISTIDINE KINASE YPDA"/>
    <property type="match status" value="1"/>
</dbReference>
<dbReference type="EC" id="2.7.13.3" evidence="3"/>
<evidence type="ECO:0000256" key="3">
    <source>
        <dbReference type="ARBA" id="ARBA00012438"/>
    </source>
</evidence>
<proteinExistence type="predicted"/>
<keyword evidence="6" id="KW-0808">Transferase</keyword>
<evidence type="ECO:0000256" key="11">
    <source>
        <dbReference type="ARBA" id="ARBA00023136"/>
    </source>
</evidence>
<keyword evidence="10" id="KW-0902">Two-component regulatory system</keyword>
<dbReference type="InterPro" id="IPR003594">
    <property type="entry name" value="HATPase_dom"/>
</dbReference>